<evidence type="ECO:0000313" key="9">
    <source>
        <dbReference type="Proteomes" id="UP001141552"/>
    </source>
</evidence>
<comment type="similarity">
    <text evidence="2">Belongs to the CDI family. ICK/KRP subfamily.</text>
</comment>
<evidence type="ECO:0000256" key="4">
    <source>
        <dbReference type="ARBA" id="ARBA00023306"/>
    </source>
</evidence>
<dbReference type="Pfam" id="PF02234">
    <property type="entry name" value="CDI"/>
    <property type="match status" value="1"/>
</dbReference>
<dbReference type="GO" id="GO:0051726">
    <property type="term" value="P:regulation of cell cycle"/>
    <property type="evidence" value="ECO:0007669"/>
    <property type="project" value="InterPro"/>
</dbReference>
<proteinExistence type="inferred from homology"/>
<dbReference type="InterPro" id="IPR003175">
    <property type="entry name" value="CDI_dom"/>
</dbReference>
<evidence type="ECO:0000256" key="6">
    <source>
        <dbReference type="SAM" id="Phobius"/>
    </source>
</evidence>
<feature type="compositionally biased region" description="Polar residues" evidence="5">
    <location>
        <begin position="115"/>
        <end position="137"/>
    </location>
</feature>
<evidence type="ECO:0000256" key="1">
    <source>
        <dbReference type="ARBA" id="ARBA00004642"/>
    </source>
</evidence>
<evidence type="ECO:0000256" key="5">
    <source>
        <dbReference type="SAM" id="MobiDB-lite"/>
    </source>
</evidence>
<evidence type="ECO:0000256" key="3">
    <source>
        <dbReference type="ARBA" id="ARBA00023013"/>
    </source>
</evidence>
<evidence type="ECO:0000259" key="7">
    <source>
        <dbReference type="Pfam" id="PF02234"/>
    </source>
</evidence>
<keyword evidence="6" id="KW-1133">Transmembrane helix</keyword>
<dbReference type="Gene3D" id="4.10.365.10">
    <property type="entry name" value="p27"/>
    <property type="match status" value="1"/>
</dbReference>
<gene>
    <name evidence="8" type="ORF">Tsubulata_034661</name>
</gene>
<dbReference type="GO" id="GO:0004861">
    <property type="term" value="F:cyclin-dependent protein serine/threonine kinase inhibitor activity"/>
    <property type="evidence" value="ECO:0007669"/>
    <property type="project" value="InterPro"/>
</dbReference>
<accession>A0A9Q0FZP4</accession>
<comment type="caution">
    <text evidence="8">The sequence shown here is derived from an EMBL/GenBank/DDBJ whole genome shotgun (WGS) entry which is preliminary data.</text>
</comment>
<protein>
    <recommendedName>
        <fullName evidence="7">Cyclin-dependent kinase inhibitor domain-containing protein</fullName>
    </recommendedName>
</protein>
<keyword evidence="6" id="KW-0472">Membrane</keyword>
<feature type="region of interest" description="Disordered" evidence="5">
    <location>
        <begin position="115"/>
        <end position="158"/>
    </location>
</feature>
<dbReference type="InterPro" id="IPR044275">
    <property type="entry name" value="KRP"/>
</dbReference>
<feature type="region of interest" description="Disordered" evidence="5">
    <location>
        <begin position="205"/>
        <end position="245"/>
    </location>
</feature>
<comment type="subcellular location">
    <subcellularLocation>
        <location evidence="1">Nucleus</location>
        <location evidence="1">Nucleoplasm</location>
    </subcellularLocation>
</comment>
<keyword evidence="3" id="KW-0649">Protein kinase inhibitor</keyword>
<feature type="domain" description="Cyclin-dependent kinase inhibitor" evidence="7">
    <location>
        <begin position="247"/>
        <end position="290"/>
    </location>
</feature>
<dbReference type="GO" id="GO:0005654">
    <property type="term" value="C:nucleoplasm"/>
    <property type="evidence" value="ECO:0007669"/>
    <property type="project" value="UniProtKB-SubCell"/>
</dbReference>
<feature type="transmembrane region" description="Helical" evidence="6">
    <location>
        <begin position="12"/>
        <end position="30"/>
    </location>
</feature>
<dbReference type="Proteomes" id="UP001141552">
    <property type="component" value="Unassembled WGS sequence"/>
</dbReference>
<keyword evidence="9" id="KW-1185">Reference proteome</keyword>
<dbReference type="AlphaFoldDB" id="A0A9Q0FZP4"/>
<keyword evidence="6" id="KW-0812">Transmembrane</keyword>
<feature type="compositionally biased region" description="Basic and acidic residues" evidence="5">
    <location>
        <begin position="56"/>
        <end position="77"/>
    </location>
</feature>
<organism evidence="8 9">
    <name type="scientific">Turnera subulata</name>
    <dbReference type="NCBI Taxonomy" id="218843"/>
    <lineage>
        <taxon>Eukaryota</taxon>
        <taxon>Viridiplantae</taxon>
        <taxon>Streptophyta</taxon>
        <taxon>Embryophyta</taxon>
        <taxon>Tracheophyta</taxon>
        <taxon>Spermatophyta</taxon>
        <taxon>Magnoliopsida</taxon>
        <taxon>eudicotyledons</taxon>
        <taxon>Gunneridae</taxon>
        <taxon>Pentapetalae</taxon>
        <taxon>rosids</taxon>
        <taxon>fabids</taxon>
        <taxon>Malpighiales</taxon>
        <taxon>Passifloraceae</taxon>
        <taxon>Turnera</taxon>
    </lineage>
</organism>
<evidence type="ECO:0000256" key="2">
    <source>
        <dbReference type="ARBA" id="ARBA00010274"/>
    </source>
</evidence>
<dbReference type="EMBL" id="JAKUCV010003253">
    <property type="protein sequence ID" value="KAJ4839630.1"/>
    <property type="molecule type" value="Genomic_DNA"/>
</dbReference>
<feature type="region of interest" description="Disordered" evidence="5">
    <location>
        <begin position="35"/>
        <end position="77"/>
    </location>
</feature>
<dbReference type="InterPro" id="IPR044898">
    <property type="entry name" value="CDI_dom_sf"/>
</dbReference>
<name>A0A9Q0FZP4_9ROSI</name>
<evidence type="ECO:0000313" key="8">
    <source>
        <dbReference type="EMBL" id="KAJ4839630.1"/>
    </source>
</evidence>
<reference evidence="8" key="1">
    <citation type="submission" date="2022-02" db="EMBL/GenBank/DDBJ databases">
        <authorList>
            <person name="Henning P.M."/>
            <person name="McCubbin A.G."/>
            <person name="Shore J.S."/>
        </authorList>
    </citation>
    <scope>NUCLEOTIDE SEQUENCE</scope>
    <source>
        <strain evidence="8">F60SS</strain>
        <tissue evidence="8">Leaves</tissue>
    </source>
</reference>
<sequence>MQSTALNPPPSYFIFPVFLTPSIIISFAWPSPLKTKSKLKSPKINSKKHTNQKKKKTEDEKKRTEKGKERKMGSDCARDCKRSASVAVLESSSTSFSNNNKKTRVIDFDSEELTTSSPVPLKSFQLQPQQQCRLSPVSNPPEKAASPATSSSNSGAVLAGDVSPADSAVSLCSSNVSSEAVKDSFRFLDLEAKSFETEGSTCIDNKFSRETTPSSEFCGDTDDMDAPAAKKSHRRNSTAAAAVSRAPPEAEIEEFFAVAEKEEQKRFAEKYNYDIAKDAPLQGRYQWVRLKP</sequence>
<dbReference type="PANTHER" id="PTHR46776">
    <property type="entry name" value="CYCLIN-DEPENDENT KINASE INHIBITOR 4-RELATED"/>
    <property type="match status" value="1"/>
</dbReference>
<keyword evidence="4" id="KW-0131">Cell cycle</keyword>
<feature type="compositionally biased region" description="Basic residues" evidence="5">
    <location>
        <begin position="35"/>
        <end position="55"/>
    </location>
</feature>
<dbReference type="OrthoDB" id="9940972at2759"/>
<reference evidence="8" key="2">
    <citation type="journal article" date="2023" name="Plants (Basel)">
        <title>Annotation of the Turnera subulata (Passifloraceae) Draft Genome Reveals the S-Locus Evolved after the Divergence of Turneroideae from Passifloroideae in a Stepwise Manner.</title>
        <authorList>
            <person name="Henning P.M."/>
            <person name="Roalson E.H."/>
            <person name="Mir W."/>
            <person name="McCubbin A.G."/>
            <person name="Shore J.S."/>
        </authorList>
    </citation>
    <scope>NUCLEOTIDE SEQUENCE</scope>
    <source>
        <strain evidence="8">F60SS</strain>
    </source>
</reference>